<dbReference type="AlphaFoldDB" id="A0A645FUU2"/>
<comment type="caution">
    <text evidence="1">The sequence shown here is derived from an EMBL/GenBank/DDBJ whole genome shotgun (WGS) entry which is preliminary data.</text>
</comment>
<dbReference type="EMBL" id="VSSQ01064550">
    <property type="protein sequence ID" value="MPN17422.1"/>
    <property type="molecule type" value="Genomic_DNA"/>
</dbReference>
<organism evidence="1">
    <name type="scientific">bioreactor metagenome</name>
    <dbReference type="NCBI Taxonomy" id="1076179"/>
    <lineage>
        <taxon>unclassified sequences</taxon>
        <taxon>metagenomes</taxon>
        <taxon>ecological metagenomes</taxon>
    </lineage>
</organism>
<reference evidence="1" key="1">
    <citation type="submission" date="2019-08" db="EMBL/GenBank/DDBJ databases">
        <authorList>
            <person name="Kucharzyk K."/>
            <person name="Murdoch R.W."/>
            <person name="Higgins S."/>
            <person name="Loffler F."/>
        </authorList>
    </citation>
    <scope>NUCLEOTIDE SEQUENCE</scope>
</reference>
<dbReference type="Gene3D" id="1.25.40.390">
    <property type="match status" value="1"/>
</dbReference>
<dbReference type="InterPro" id="IPR011990">
    <property type="entry name" value="TPR-like_helical_dom_sf"/>
</dbReference>
<dbReference type="SUPFAM" id="SSF48452">
    <property type="entry name" value="TPR-like"/>
    <property type="match status" value="1"/>
</dbReference>
<protein>
    <submittedName>
        <fullName evidence="1">Uncharacterized protein</fullName>
    </submittedName>
</protein>
<name>A0A645FUU2_9ZZZZ</name>
<sequence>MFASYEGTTLYMPSRLPYPSDEYQANNTEVLKAVTTLGEGGDYLFTTLSWGLPPVKNKNLPNE</sequence>
<evidence type="ECO:0000313" key="1">
    <source>
        <dbReference type="EMBL" id="MPN17422.1"/>
    </source>
</evidence>
<gene>
    <name evidence="1" type="ORF">SDC9_164775</name>
</gene>
<proteinExistence type="predicted"/>
<accession>A0A645FUU2</accession>